<comment type="catalytic activity">
    <reaction evidence="12">
        <text>Couples ATP hydrolysis with the unwinding of duplex DNA by translocating in the 3'-5' direction.</text>
        <dbReference type="EC" id="5.6.2.4"/>
    </reaction>
</comment>
<evidence type="ECO:0000256" key="6">
    <source>
        <dbReference type="ARBA" id="ARBA00022806"/>
    </source>
</evidence>
<feature type="binding site" evidence="12">
    <location>
        <position position="440"/>
    </location>
    <ligand>
        <name>Zn(2+)</name>
        <dbReference type="ChEBI" id="CHEBI:29105"/>
        <label>2</label>
    </ligand>
</feature>
<dbReference type="CDD" id="cd17929">
    <property type="entry name" value="DEXHc_priA"/>
    <property type="match status" value="1"/>
</dbReference>
<protein>
    <recommendedName>
        <fullName evidence="12">Replication restart protein PriA</fullName>
    </recommendedName>
    <alternativeName>
        <fullName evidence="12">ATP-dependent DNA helicase PriA</fullName>
        <ecNumber evidence="12">5.6.2.4</ecNumber>
    </alternativeName>
    <alternativeName>
        <fullName evidence="12">DNA 3'-5' helicase PriA</fullName>
    </alternativeName>
</protein>
<feature type="binding site" evidence="12">
    <location>
        <position position="437"/>
    </location>
    <ligand>
        <name>Zn(2+)</name>
        <dbReference type="ChEBI" id="CHEBI:29105"/>
        <label>2</label>
    </ligand>
</feature>
<keyword evidence="1 12" id="KW-0639">Primosome</keyword>
<evidence type="ECO:0000256" key="9">
    <source>
        <dbReference type="ARBA" id="ARBA00023125"/>
    </source>
</evidence>
<evidence type="ECO:0000313" key="16">
    <source>
        <dbReference type="Proteomes" id="UP000241848"/>
    </source>
</evidence>
<keyword evidence="3 12" id="KW-0479">Metal-binding</keyword>
<keyword evidence="6 12" id="KW-0347">Helicase</keyword>
<dbReference type="Pfam" id="PF00270">
    <property type="entry name" value="DEAD"/>
    <property type="match status" value="1"/>
</dbReference>
<dbReference type="SUPFAM" id="SSF52540">
    <property type="entry name" value="P-loop containing nucleoside triphosphate hydrolases"/>
    <property type="match status" value="1"/>
</dbReference>
<evidence type="ECO:0000313" key="15">
    <source>
        <dbReference type="EMBL" id="PSR20796.1"/>
    </source>
</evidence>
<keyword evidence="5 12" id="KW-0378">Hydrolase</keyword>
<dbReference type="PANTHER" id="PTHR30580:SF0">
    <property type="entry name" value="PRIMOSOMAL PROTEIN N"/>
    <property type="match status" value="1"/>
</dbReference>
<feature type="binding site" evidence="12">
    <location>
        <position position="468"/>
    </location>
    <ligand>
        <name>Zn(2+)</name>
        <dbReference type="ChEBI" id="CHEBI:29105"/>
        <label>1</label>
    </ligand>
</feature>
<dbReference type="Pfam" id="PF18319">
    <property type="entry name" value="Zn_ribbon_PriA"/>
    <property type="match status" value="1"/>
</dbReference>
<keyword evidence="9 12" id="KW-0238">DNA-binding</keyword>
<comment type="function">
    <text evidence="12">Initiates the restart of stalled replication forks, which reloads the replicative helicase on sites other than the origin of replication. Recognizes and binds to abandoned replication forks and remodels them to uncover a helicase loading site. Promotes assembly of the primosome at these replication forks.</text>
</comment>
<proteinExistence type="inferred from homology"/>
<dbReference type="GO" id="GO:0008270">
    <property type="term" value="F:zinc ion binding"/>
    <property type="evidence" value="ECO:0007669"/>
    <property type="project" value="UniProtKB-UniRule"/>
</dbReference>
<dbReference type="InterPro" id="IPR014001">
    <property type="entry name" value="Helicase_ATP-bd"/>
</dbReference>
<feature type="binding site" evidence="12">
    <location>
        <position position="431"/>
    </location>
    <ligand>
        <name>Zn(2+)</name>
        <dbReference type="ChEBI" id="CHEBI:29105"/>
        <label>1</label>
    </ligand>
</feature>
<dbReference type="InterPro" id="IPR027417">
    <property type="entry name" value="P-loop_NTPase"/>
</dbReference>
<dbReference type="Proteomes" id="UP000241848">
    <property type="component" value="Unassembled WGS sequence"/>
</dbReference>
<dbReference type="GO" id="GO:0006269">
    <property type="term" value="P:DNA replication, synthesis of primer"/>
    <property type="evidence" value="ECO:0007669"/>
    <property type="project" value="UniProtKB-KW"/>
</dbReference>
<dbReference type="SUPFAM" id="SSF158997">
    <property type="entry name" value="Trm112p-like"/>
    <property type="match status" value="1"/>
</dbReference>
<comment type="subunit">
    <text evidence="12">Component of the replication restart primosome.</text>
</comment>
<dbReference type="GO" id="GO:0003677">
    <property type="term" value="F:DNA binding"/>
    <property type="evidence" value="ECO:0007669"/>
    <property type="project" value="UniProtKB-UniRule"/>
</dbReference>
<dbReference type="InterPro" id="IPR005259">
    <property type="entry name" value="PriA"/>
</dbReference>
<dbReference type="SMART" id="SM00487">
    <property type="entry name" value="DEXDc"/>
    <property type="match status" value="1"/>
</dbReference>
<dbReference type="Pfam" id="PF17764">
    <property type="entry name" value="PriA_3primeBD"/>
    <property type="match status" value="1"/>
</dbReference>
<dbReference type="SMART" id="SM00490">
    <property type="entry name" value="HELICc"/>
    <property type="match status" value="1"/>
</dbReference>
<comment type="similarity">
    <text evidence="12">Belongs to the helicase family. PriA subfamily.</text>
</comment>
<keyword evidence="2 12" id="KW-0235">DNA replication</keyword>
<feature type="binding site" evidence="12">
    <location>
        <position position="458"/>
    </location>
    <ligand>
        <name>Zn(2+)</name>
        <dbReference type="ChEBI" id="CHEBI:29105"/>
        <label>2</label>
    </ligand>
</feature>
<evidence type="ECO:0000256" key="4">
    <source>
        <dbReference type="ARBA" id="ARBA00022741"/>
    </source>
</evidence>
<dbReference type="Pfam" id="PF18074">
    <property type="entry name" value="PriA_C"/>
    <property type="match status" value="1"/>
</dbReference>
<dbReference type="Gene3D" id="3.40.50.300">
    <property type="entry name" value="P-loop containing nucleotide triphosphate hydrolases"/>
    <property type="match status" value="2"/>
</dbReference>
<feature type="binding site" evidence="12">
    <location>
        <position position="428"/>
    </location>
    <ligand>
        <name>Zn(2+)</name>
        <dbReference type="ChEBI" id="CHEBI:29105"/>
        <label>1</label>
    </ligand>
</feature>
<dbReference type="GO" id="GO:0043138">
    <property type="term" value="F:3'-5' DNA helicase activity"/>
    <property type="evidence" value="ECO:0007669"/>
    <property type="project" value="UniProtKB-EC"/>
</dbReference>
<dbReference type="InterPro" id="IPR042115">
    <property type="entry name" value="PriA_3primeBD_sf"/>
</dbReference>
<dbReference type="GO" id="GO:0006270">
    <property type="term" value="P:DNA replication initiation"/>
    <property type="evidence" value="ECO:0007669"/>
    <property type="project" value="TreeGrafter"/>
</dbReference>
<dbReference type="EMBL" id="PXYV01000050">
    <property type="protein sequence ID" value="PSR20796.1"/>
    <property type="molecule type" value="Genomic_DNA"/>
</dbReference>
<dbReference type="PROSITE" id="PS51192">
    <property type="entry name" value="HELICASE_ATP_BIND_1"/>
    <property type="match status" value="1"/>
</dbReference>
<feature type="domain" description="Helicase ATP-binding" evidence="13">
    <location>
        <begin position="200"/>
        <end position="366"/>
    </location>
</feature>
<keyword evidence="8 12" id="KW-0067">ATP-binding</keyword>
<feature type="domain" description="Helicase C-terminal" evidence="14">
    <location>
        <begin position="463"/>
        <end position="615"/>
    </location>
</feature>
<evidence type="ECO:0000259" key="14">
    <source>
        <dbReference type="PROSITE" id="PS51194"/>
    </source>
</evidence>
<dbReference type="GO" id="GO:1990077">
    <property type="term" value="C:primosome complex"/>
    <property type="evidence" value="ECO:0007669"/>
    <property type="project" value="UniProtKB-UniRule"/>
</dbReference>
<evidence type="ECO:0000256" key="12">
    <source>
        <dbReference type="HAMAP-Rule" id="MF_00983"/>
    </source>
</evidence>
<evidence type="ECO:0000256" key="5">
    <source>
        <dbReference type="ARBA" id="ARBA00022801"/>
    </source>
</evidence>
<keyword evidence="4 12" id="KW-0547">Nucleotide-binding</keyword>
<dbReference type="CDD" id="cd18804">
    <property type="entry name" value="SF2_C_priA"/>
    <property type="match status" value="1"/>
</dbReference>
<evidence type="ECO:0000256" key="7">
    <source>
        <dbReference type="ARBA" id="ARBA00022833"/>
    </source>
</evidence>
<dbReference type="InterPro" id="IPR041236">
    <property type="entry name" value="PriA_C"/>
</dbReference>
<dbReference type="Gene3D" id="3.40.1440.60">
    <property type="entry name" value="PriA, 3(prime) DNA-binding domain"/>
    <property type="match status" value="1"/>
</dbReference>
<name>A0A2T2WEY5_9FIRM</name>
<evidence type="ECO:0000256" key="10">
    <source>
        <dbReference type="ARBA" id="ARBA00023235"/>
    </source>
</evidence>
<dbReference type="GO" id="GO:0005524">
    <property type="term" value="F:ATP binding"/>
    <property type="evidence" value="ECO:0007669"/>
    <property type="project" value="UniProtKB-UniRule"/>
</dbReference>
<feature type="binding site" evidence="12">
    <location>
        <position position="455"/>
    </location>
    <ligand>
        <name>Zn(2+)</name>
        <dbReference type="ChEBI" id="CHEBI:29105"/>
        <label>2</label>
    </ligand>
</feature>
<dbReference type="PANTHER" id="PTHR30580">
    <property type="entry name" value="PRIMOSOMAL PROTEIN N"/>
    <property type="match status" value="1"/>
</dbReference>
<evidence type="ECO:0000256" key="8">
    <source>
        <dbReference type="ARBA" id="ARBA00022840"/>
    </source>
</evidence>
<dbReference type="InterPro" id="IPR040498">
    <property type="entry name" value="PriA_CRR"/>
</dbReference>
<dbReference type="GO" id="GO:0016887">
    <property type="term" value="F:ATP hydrolysis activity"/>
    <property type="evidence" value="ECO:0007669"/>
    <property type="project" value="RHEA"/>
</dbReference>
<dbReference type="InterPro" id="IPR041222">
    <property type="entry name" value="PriA_3primeBD"/>
</dbReference>
<keyword evidence="7 12" id="KW-0862">Zinc</keyword>
<evidence type="ECO:0000256" key="11">
    <source>
        <dbReference type="ARBA" id="ARBA00048988"/>
    </source>
</evidence>
<organism evidence="15 16">
    <name type="scientific">Sulfobacillus acidophilus</name>
    <dbReference type="NCBI Taxonomy" id="53633"/>
    <lineage>
        <taxon>Bacteria</taxon>
        <taxon>Bacillati</taxon>
        <taxon>Bacillota</taxon>
        <taxon>Clostridia</taxon>
        <taxon>Eubacteriales</taxon>
        <taxon>Clostridiales Family XVII. Incertae Sedis</taxon>
        <taxon>Sulfobacillus</taxon>
    </lineage>
</organism>
<comment type="catalytic activity">
    <reaction evidence="11 12">
        <text>ATP + H2O = ADP + phosphate + H(+)</text>
        <dbReference type="Rhea" id="RHEA:13065"/>
        <dbReference type="ChEBI" id="CHEBI:15377"/>
        <dbReference type="ChEBI" id="CHEBI:15378"/>
        <dbReference type="ChEBI" id="CHEBI:30616"/>
        <dbReference type="ChEBI" id="CHEBI:43474"/>
        <dbReference type="ChEBI" id="CHEBI:456216"/>
        <dbReference type="EC" id="5.6.2.4"/>
    </reaction>
</comment>
<dbReference type="InterPro" id="IPR001650">
    <property type="entry name" value="Helicase_C-like"/>
</dbReference>
<dbReference type="FunFam" id="3.40.50.300:FF:000489">
    <property type="entry name" value="Primosome assembly protein PriA"/>
    <property type="match status" value="1"/>
</dbReference>
<gene>
    <name evidence="12 15" type="primary">priA</name>
    <name evidence="15" type="ORF">C7B45_13335</name>
</gene>
<dbReference type="PROSITE" id="PS51194">
    <property type="entry name" value="HELICASE_CTER"/>
    <property type="match status" value="1"/>
</dbReference>
<dbReference type="InterPro" id="IPR011545">
    <property type="entry name" value="DEAD/DEAH_box_helicase_dom"/>
</dbReference>
<dbReference type="HAMAP" id="MF_00983">
    <property type="entry name" value="PriA"/>
    <property type="match status" value="1"/>
</dbReference>
<comment type="caution">
    <text evidence="15">The sequence shown here is derived from an EMBL/GenBank/DDBJ whole genome shotgun (WGS) entry which is preliminary data.</text>
</comment>
<comment type="cofactor">
    <cofactor evidence="12">
        <name>Zn(2+)</name>
        <dbReference type="ChEBI" id="CHEBI:29105"/>
    </cofactor>
    <text evidence="12">Binds 2 zinc ions per subunit.</text>
</comment>
<dbReference type="EC" id="5.6.2.4" evidence="12"/>
<sequence>MEALADVIVDRVVPALDHPFTYRVPPSMRNDIAVGQLVTVPFRSSVVSGVVYRLYSGPATPEMKEIVAVRTPQPVLTPALLDLAQWMSERYLCFLPQVLRAMIPAAVRRGGEFRSIPQWYRVSARRQGRQSLKQAVYDFIAAQELVDRRTVLDAFPKAAPALRSLVAEHAVEVISRPMSAPLTVEPGHVLSRPQSEVVRSIEAKPGHGWLLEGVTGSGKTEVYLALIDRMVHSDQEALVLLPEIALTPQVVMRFRARYGDQVGVWHSGLSQAERWTTWDNVRRHVTSVVVGARSAIFLPFSRLGMIVIDEEHEPSYKQEDHPRYHTREVALWRGQREGATVVLGSATPSLESRYAAERGELGHVWLPERAMGRALPSVELVDMREELKNGNREIFSRTLRDALCAALADKEQAILFLNRRGYSTFVLCRQCGHALQCPECAVSLTYHRMNHRLTCHYCLREFPVVTRCPECGSEKIRYFGAGTERVVEEVQRLCPDARVLRADRDTMTRARDYASLYLKFYQGDADVLVGTQMIAKGMDFPHVSLVGVVAADTALHLPDYRSAERTFQLLVQAGGRSGRGAKPGRVVIQTYNPDHYAVRLSRTHDYARFYEEELTFRQATQYPPFADLWLLVFEADAGSAAAALAQQAADELRRKWPNLILLGPAPAPLQKVQGRFRYHVLIKIVNPADDGVSLSRGLKDLQSRVPGLSITRDPYFLM</sequence>
<feature type="binding site" evidence="12">
    <location>
        <position position="471"/>
    </location>
    <ligand>
        <name>Zn(2+)</name>
        <dbReference type="ChEBI" id="CHEBI:29105"/>
        <label>1</label>
    </ligand>
</feature>
<dbReference type="NCBIfam" id="TIGR00595">
    <property type="entry name" value="priA"/>
    <property type="match status" value="1"/>
</dbReference>
<reference evidence="15 16" key="1">
    <citation type="journal article" date="2014" name="BMC Genomics">
        <title>Comparison of environmental and isolate Sulfobacillus genomes reveals diverse carbon, sulfur, nitrogen, and hydrogen metabolisms.</title>
        <authorList>
            <person name="Justice N.B."/>
            <person name="Norman A."/>
            <person name="Brown C.T."/>
            <person name="Singh A."/>
            <person name="Thomas B.C."/>
            <person name="Banfield J.F."/>
        </authorList>
    </citation>
    <scope>NUCLEOTIDE SEQUENCE [LARGE SCALE GENOMIC DNA]</scope>
    <source>
        <strain evidence="15">AMDSBA3</strain>
    </source>
</reference>
<dbReference type="GO" id="GO:0006302">
    <property type="term" value="P:double-strand break repair"/>
    <property type="evidence" value="ECO:0007669"/>
    <property type="project" value="InterPro"/>
</dbReference>
<evidence type="ECO:0000256" key="1">
    <source>
        <dbReference type="ARBA" id="ARBA00022515"/>
    </source>
</evidence>
<dbReference type="AlphaFoldDB" id="A0A2T2WEY5"/>
<dbReference type="GO" id="GO:0006310">
    <property type="term" value="P:DNA recombination"/>
    <property type="evidence" value="ECO:0007669"/>
    <property type="project" value="InterPro"/>
</dbReference>
<dbReference type="Pfam" id="PF00271">
    <property type="entry name" value="Helicase_C"/>
    <property type="match status" value="1"/>
</dbReference>
<accession>A0A2T2WEY5</accession>
<evidence type="ECO:0000256" key="2">
    <source>
        <dbReference type="ARBA" id="ARBA00022705"/>
    </source>
</evidence>
<keyword evidence="10 12" id="KW-0413">Isomerase</keyword>
<evidence type="ECO:0000256" key="3">
    <source>
        <dbReference type="ARBA" id="ARBA00022723"/>
    </source>
</evidence>
<evidence type="ECO:0000259" key="13">
    <source>
        <dbReference type="PROSITE" id="PS51192"/>
    </source>
</evidence>